<organism evidence="6 7">
    <name type="scientific">Cladosporium halotolerans</name>
    <dbReference type="NCBI Taxonomy" id="1052096"/>
    <lineage>
        <taxon>Eukaryota</taxon>
        <taxon>Fungi</taxon>
        <taxon>Dikarya</taxon>
        <taxon>Ascomycota</taxon>
        <taxon>Pezizomycotina</taxon>
        <taxon>Dothideomycetes</taxon>
        <taxon>Dothideomycetidae</taxon>
        <taxon>Cladosporiales</taxon>
        <taxon>Cladosporiaceae</taxon>
        <taxon>Cladosporium</taxon>
    </lineage>
</organism>
<evidence type="ECO:0000259" key="5">
    <source>
        <dbReference type="Pfam" id="PF24883"/>
    </source>
</evidence>
<dbReference type="Gene3D" id="1.25.40.20">
    <property type="entry name" value="Ankyrin repeat-containing domain"/>
    <property type="match status" value="1"/>
</dbReference>
<dbReference type="InterPro" id="IPR027417">
    <property type="entry name" value="P-loop_NTPase"/>
</dbReference>
<feature type="compositionally biased region" description="Acidic residues" evidence="3">
    <location>
        <begin position="529"/>
        <end position="539"/>
    </location>
</feature>
<feature type="domain" description="NACHT-NTPase and P-loop NTPases N-terminal" evidence="4">
    <location>
        <begin position="11"/>
        <end position="136"/>
    </location>
</feature>
<evidence type="ECO:0000313" key="7">
    <source>
        <dbReference type="Proteomes" id="UP000803884"/>
    </source>
</evidence>
<dbReference type="InterPro" id="IPR031352">
    <property type="entry name" value="SesA"/>
</dbReference>
<feature type="compositionally biased region" description="Polar residues" evidence="3">
    <location>
        <begin position="548"/>
        <end position="557"/>
    </location>
</feature>
<gene>
    <name evidence="6" type="ORF">WHR41_07667</name>
</gene>
<reference evidence="6 7" key="1">
    <citation type="journal article" date="2020" name="Microbiol. Resour. Announc.">
        <title>Draft Genome Sequence of a Cladosporium Species Isolated from the Mesophotic Ascidian Didemnum maculosum.</title>
        <authorList>
            <person name="Gioti A."/>
            <person name="Siaperas R."/>
            <person name="Nikolaivits E."/>
            <person name="Le Goff G."/>
            <person name="Ouazzani J."/>
            <person name="Kotoulas G."/>
            <person name="Topakas E."/>
        </authorList>
    </citation>
    <scope>NUCLEOTIDE SEQUENCE [LARGE SCALE GENOMIC DNA]</scope>
    <source>
        <strain evidence="6 7">TM138-S3</strain>
    </source>
</reference>
<dbReference type="AlphaFoldDB" id="A0AB34KHQ2"/>
<evidence type="ECO:0008006" key="8">
    <source>
        <dbReference type="Google" id="ProtNLM"/>
    </source>
</evidence>
<dbReference type="InterPro" id="IPR036770">
    <property type="entry name" value="Ankyrin_rpt-contain_sf"/>
</dbReference>
<dbReference type="InterPro" id="IPR056884">
    <property type="entry name" value="NPHP3-like_N"/>
</dbReference>
<dbReference type="Pfam" id="PF12796">
    <property type="entry name" value="Ank_2"/>
    <property type="match status" value="1"/>
</dbReference>
<sequence>MGDPLSTVSVIANVLQLIEFSAKVLSRLNDYRSKGNELPSAFAHIDSQLPILKEVLEKTKLGIDNQSITPDEVKVIEPCLRGCQQQMEKLNEVLSAILPEAQDRSLKRLTKGVRSIWKESEVRDANAEISAYVERLTFYCAWSSSRLDPRFQDTRAKIQRWLAGPDPFFNLRRSLKSRTADTGNWYLQGAQYASWKEGGPPFAWLYGSPGSGKTYLSAGIIQSLQQYCDVDPARSLAFFFFDFNDAEKQKPVNLLKSLLSQLLSKCTRVPDRVRELYAACDRSGRQASEGELLGALKDTVGHLSPTFVVLDALDECSDRDGLFETLQEMHGWGNDSLRVLSTSRKEIDIEEALEDLVPRKSRTCLESRLVDKDIQAYVHERLVKDKSFGGWRRGQKSKNKNILEEIEKTLGQKANGMFRWASCQLDVLAKCVKPAQVRHTLDNLPKTLDETYDRILCAINQGENADVALQILRWLSFAERPLTALELLEVTGIILGEEPDFVDDEMLRDGQDIMRICLGLVVITTCEEGTEEDSDDSSEETSSHNDEGPSTSSGKSINNDKENDLEAENNYARRASLLERSEYVRLAHFSVKEYLVSNRACVPKFRLHQEASHDILASCCLVYLLRFGAEEWDLNDCKTEVFLANYAAWFWDIHCRSSGSCSQQLRGLSATLFNQTSEAFGALVRFHDFRKLWTNYPEKAITIAEWNNALIMASYLGITHAVDTILDEGCTETDIQKDNALSTASSQGHRETVQLLLAKGANIHARGGLHWDALRAASLGGHQSTVEILLANGADVNAQGGFYGNALQAASSAGHEKIVEILLAKGADPHAQGGDFENALYAALRRGHRHVVQTLMARGADVDLNDALLVAASLDSREKILRIAAIEDADDSDHEHGHNALYTAISRGHSKLIDQYLARMMQEYESRLSKI</sequence>
<dbReference type="EMBL" id="JAAQHG020000034">
    <property type="protein sequence ID" value="KAL1583491.1"/>
    <property type="molecule type" value="Genomic_DNA"/>
</dbReference>
<dbReference type="SUPFAM" id="SSF48403">
    <property type="entry name" value="Ankyrin repeat"/>
    <property type="match status" value="1"/>
</dbReference>
<keyword evidence="2" id="KW-0040">ANK repeat</keyword>
<feature type="repeat" description="ANK" evidence="2">
    <location>
        <begin position="773"/>
        <end position="801"/>
    </location>
</feature>
<evidence type="ECO:0000256" key="2">
    <source>
        <dbReference type="PROSITE-ProRule" id="PRU00023"/>
    </source>
</evidence>
<protein>
    <recommendedName>
        <fullName evidence="8">NACHT domain-containing protein</fullName>
    </recommendedName>
</protein>
<dbReference type="Pfam" id="PF17107">
    <property type="entry name" value="SesA"/>
    <property type="match status" value="1"/>
</dbReference>
<dbReference type="Pfam" id="PF24883">
    <property type="entry name" value="NPHP3_N"/>
    <property type="match status" value="1"/>
</dbReference>
<dbReference type="Proteomes" id="UP000803884">
    <property type="component" value="Unassembled WGS sequence"/>
</dbReference>
<dbReference type="PROSITE" id="PS50297">
    <property type="entry name" value="ANK_REP_REGION"/>
    <property type="match status" value="2"/>
</dbReference>
<dbReference type="PROSITE" id="PS50088">
    <property type="entry name" value="ANK_REPEAT"/>
    <property type="match status" value="4"/>
</dbReference>
<dbReference type="SMART" id="SM00248">
    <property type="entry name" value="ANK"/>
    <property type="match status" value="6"/>
</dbReference>
<feature type="domain" description="Nephrocystin 3-like N-terminal" evidence="5">
    <location>
        <begin position="181"/>
        <end position="344"/>
    </location>
</feature>
<evidence type="ECO:0000256" key="1">
    <source>
        <dbReference type="ARBA" id="ARBA00022737"/>
    </source>
</evidence>
<dbReference type="GeneID" id="96009109"/>
<accession>A0AB34KHQ2</accession>
<feature type="repeat" description="ANK" evidence="2">
    <location>
        <begin position="835"/>
        <end position="867"/>
    </location>
</feature>
<name>A0AB34KHQ2_9PEZI</name>
<feature type="repeat" description="ANK" evidence="2">
    <location>
        <begin position="736"/>
        <end position="768"/>
    </location>
</feature>
<keyword evidence="7" id="KW-1185">Reference proteome</keyword>
<dbReference type="PANTHER" id="PTHR10039">
    <property type="entry name" value="AMELOGENIN"/>
    <property type="match status" value="1"/>
</dbReference>
<evidence type="ECO:0000256" key="3">
    <source>
        <dbReference type="SAM" id="MobiDB-lite"/>
    </source>
</evidence>
<evidence type="ECO:0000259" key="4">
    <source>
        <dbReference type="Pfam" id="PF17107"/>
    </source>
</evidence>
<dbReference type="Pfam" id="PF00023">
    <property type="entry name" value="Ank"/>
    <property type="match status" value="1"/>
</dbReference>
<dbReference type="SUPFAM" id="SSF52540">
    <property type="entry name" value="P-loop containing nucleoside triphosphate hydrolases"/>
    <property type="match status" value="1"/>
</dbReference>
<dbReference type="PANTHER" id="PTHR10039:SF16">
    <property type="entry name" value="GPI INOSITOL-DEACYLASE"/>
    <property type="match status" value="1"/>
</dbReference>
<dbReference type="InterPro" id="IPR002110">
    <property type="entry name" value="Ankyrin_rpt"/>
</dbReference>
<keyword evidence="1" id="KW-0677">Repeat</keyword>
<feature type="region of interest" description="Disordered" evidence="3">
    <location>
        <begin position="529"/>
        <end position="562"/>
    </location>
</feature>
<dbReference type="RefSeq" id="XP_069226598.1">
    <property type="nucleotide sequence ID" value="XM_069376271.1"/>
</dbReference>
<proteinExistence type="predicted"/>
<feature type="repeat" description="ANK" evidence="2">
    <location>
        <begin position="805"/>
        <end position="834"/>
    </location>
</feature>
<dbReference type="Gene3D" id="3.40.50.300">
    <property type="entry name" value="P-loop containing nucleotide triphosphate hydrolases"/>
    <property type="match status" value="1"/>
</dbReference>
<comment type="caution">
    <text evidence="6">The sequence shown here is derived from an EMBL/GenBank/DDBJ whole genome shotgun (WGS) entry which is preliminary data.</text>
</comment>
<evidence type="ECO:0000313" key="6">
    <source>
        <dbReference type="EMBL" id="KAL1583491.1"/>
    </source>
</evidence>